<dbReference type="AlphaFoldDB" id="A0A0F8Z5J7"/>
<organism evidence="1">
    <name type="scientific">marine sediment metagenome</name>
    <dbReference type="NCBI Taxonomy" id="412755"/>
    <lineage>
        <taxon>unclassified sequences</taxon>
        <taxon>metagenomes</taxon>
        <taxon>ecological metagenomes</taxon>
    </lineage>
</organism>
<feature type="non-terminal residue" evidence="1">
    <location>
        <position position="20"/>
    </location>
</feature>
<dbReference type="EMBL" id="LAZR01062367">
    <property type="protein sequence ID" value="KKK61669.1"/>
    <property type="molecule type" value="Genomic_DNA"/>
</dbReference>
<accession>A0A0F8Z5J7</accession>
<comment type="caution">
    <text evidence="1">The sequence shown here is derived from an EMBL/GenBank/DDBJ whole genome shotgun (WGS) entry which is preliminary data.</text>
</comment>
<evidence type="ECO:0000313" key="1">
    <source>
        <dbReference type="EMBL" id="KKK61669.1"/>
    </source>
</evidence>
<gene>
    <name evidence="1" type="ORF">LCGC14_3012040</name>
</gene>
<reference evidence="1" key="1">
    <citation type="journal article" date="2015" name="Nature">
        <title>Complex archaea that bridge the gap between prokaryotes and eukaryotes.</title>
        <authorList>
            <person name="Spang A."/>
            <person name="Saw J.H."/>
            <person name="Jorgensen S.L."/>
            <person name="Zaremba-Niedzwiedzka K."/>
            <person name="Martijn J."/>
            <person name="Lind A.E."/>
            <person name="van Eijk R."/>
            <person name="Schleper C."/>
            <person name="Guy L."/>
            <person name="Ettema T.J."/>
        </authorList>
    </citation>
    <scope>NUCLEOTIDE SEQUENCE</scope>
</reference>
<name>A0A0F8Z5J7_9ZZZZ</name>
<sequence>MMPRIAVPHWRAPTFERTLY</sequence>
<protein>
    <submittedName>
        <fullName evidence="1">Uncharacterized protein</fullName>
    </submittedName>
</protein>
<proteinExistence type="predicted"/>